<dbReference type="EMBL" id="MHQO01000029">
    <property type="protein sequence ID" value="OHA06490.1"/>
    <property type="molecule type" value="Genomic_DNA"/>
</dbReference>
<accession>A0A1G2L4I5</accession>
<name>A0A1G2L4I5_9BACT</name>
<organism evidence="3 4">
    <name type="scientific">Candidatus Sungbacteria bacterium RIFCSPLOWO2_01_FULL_47_10</name>
    <dbReference type="NCBI Taxonomy" id="1802276"/>
    <lineage>
        <taxon>Bacteria</taxon>
        <taxon>Candidatus Sungiibacteriota</taxon>
    </lineage>
</organism>
<dbReference type="InterPro" id="IPR050190">
    <property type="entry name" value="UPF0213_domain"/>
</dbReference>
<sequence>MFYVYILKSKVDKKLYVGSTNDLRRRFEEHNKGQVRSTKSCAPFELRYYEAYFSEEDARRRERSLKKDGNALAQLKRRIAKSIS</sequence>
<evidence type="ECO:0000256" key="1">
    <source>
        <dbReference type="ARBA" id="ARBA00007435"/>
    </source>
</evidence>
<evidence type="ECO:0000259" key="2">
    <source>
        <dbReference type="PROSITE" id="PS50164"/>
    </source>
</evidence>
<gene>
    <name evidence="3" type="ORF">A2934_00005</name>
</gene>
<dbReference type="InterPro" id="IPR035901">
    <property type="entry name" value="GIY-YIG_endonuc_sf"/>
</dbReference>
<dbReference type="Gene3D" id="3.40.1440.10">
    <property type="entry name" value="GIY-YIG endonuclease"/>
    <property type="match status" value="1"/>
</dbReference>
<dbReference type="AlphaFoldDB" id="A0A1G2L4I5"/>
<proteinExistence type="inferred from homology"/>
<dbReference type="Proteomes" id="UP000177982">
    <property type="component" value="Unassembled WGS sequence"/>
</dbReference>
<dbReference type="PANTHER" id="PTHR34477:SF5">
    <property type="entry name" value="BSL5627 PROTEIN"/>
    <property type="match status" value="1"/>
</dbReference>
<feature type="domain" description="GIY-YIG" evidence="2">
    <location>
        <begin position="1"/>
        <end position="78"/>
    </location>
</feature>
<dbReference type="SUPFAM" id="SSF82771">
    <property type="entry name" value="GIY-YIG endonuclease"/>
    <property type="match status" value="1"/>
</dbReference>
<comment type="similarity">
    <text evidence="1">Belongs to the UPF0213 family.</text>
</comment>
<reference evidence="3 4" key="1">
    <citation type="journal article" date="2016" name="Nat. Commun.">
        <title>Thousands of microbial genomes shed light on interconnected biogeochemical processes in an aquifer system.</title>
        <authorList>
            <person name="Anantharaman K."/>
            <person name="Brown C.T."/>
            <person name="Hug L.A."/>
            <person name="Sharon I."/>
            <person name="Castelle C.J."/>
            <person name="Probst A.J."/>
            <person name="Thomas B.C."/>
            <person name="Singh A."/>
            <person name="Wilkins M.J."/>
            <person name="Karaoz U."/>
            <person name="Brodie E.L."/>
            <person name="Williams K.H."/>
            <person name="Hubbard S.S."/>
            <person name="Banfield J.F."/>
        </authorList>
    </citation>
    <scope>NUCLEOTIDE SEQUENCE [LARGE SCALE GENOMIC DNA]</scope>
</reference>
<dbReference type="CDD" id="cd10449">
    <property type="entry name" value="GIY-YIG_SLX1_like"/>
    <property type="match status" value="1"/>
</dbReference>
<dbReference type="SMART" id="SM00465">
    <property type="entry name" value="GIYc"/>
    <property type="match status" value="1"/>
</dbReference>
<evidence type="ECO:0000313" key="4">
    <source>
        <dbReference type="Proteomes" id="UP000177982"/>
    </source>
</evidence>
<dbReference type="InterPro" id="IPR000305">
    <property type="entry name" value="GIY-YIG_endonuc"/>
</dbReference>
<dbReference type="PROSITE" id="PS50164">
    <property type="entry name" value="GIY_YIG"/>
    <property type="match status" value="1"/>
</dbReference>
<dbReference type="PANTHER" id="PTHR34477">
    <property type="entry name" value="UPF0213 PROTEIN YHBQ"/>
    <property type="match status" value="1"/>
</dbReference>
<protein>
    <recommendedName>
        <fullName evidence="2">GIY-YIG domain-containing protein</fullName>
    </recommendedName>
</protein>
<dbReference type="Pfam" id="PF01541">
    <property type="entry name" value="GIY-YIG"/>
    <property type="match status" value="1"/>
</dbReference>
<comment type="caution">
    <text evidence="3">The sequence shown here is derived from an EMBL/GenBank/DDBJ whole genome shotgun (WGS) entry which is preliminary data.</text>
</comment>
<evidence type="ECO:0000313" key="3">
    <source>
        <dbReference type="EMBL" id="OHA06490.1"/>
    </source>
</evidence>